<evidence type="ECO:0000313" key="20">
    <source>
        <dbReference type="Proteomes" id="UP000005954"/>
    </source>
</evidence>
<dbReference type="STRING" id="89187.ISM_06820"/>
<dbReference type="Gene3D" id="3.90.320.10">
    <property type="match status" value="1"/>
</dbReference>
<comment type="catalytic activity">
    <reaction evidence="14">
        <text>ATP + H2O = ADP + phosphate + H(+)</text>
        <dbReference type="Rhea" id="RHEA:13065"/>
        <dbReference type="ChEBI" id="CHEBI:15377"/>
        <dbReference type="ChEBI" id="CHEBI:15378"/>
        <dbReference type="ChEBI" id="CHEBI:30616"/>
        <dbReference type="ChEBI" id="CHEBI:43474"/>
        <dbReference type="ChEBI" id="CHEBI:456216"/>
        <dbReference type="EC" id="5.6.2.4"/>
    </reaction>
</comment>
<evidence type="ECO:0000256" key="13">
    <source>
        <dbReference type="ARBA" id="ARBA00034923"/>
    </source>
</evidence>
<evidence type="ECO:0000256" key="5">
    <source>
        <dbReference type="ARBA" id="ARBA00022806"/>
    </source>
</evidence>
<dbReference type="Pfam" id="PF12705">
    <property type="entry name" value="PDDEXK_1"/>
    <property type="match status" value="1"/>
</dbReference>
<dbReference type="Gene3D" id="3.40.50.300">
    <property type="entry name" value="P-loop containing nucleotide triphosphate hydrolases"/>
    <property type="match status" value="4"/>
</dbReference>
<protein>
    <recommendedName>
        <fullName evidence="12">DNA 3'-5' helicase</fullName>
        <ecNumber evidence="12">5.6.2.4</ecNumber>
    </recommendedName>
    <alternativeName>
        <fullName evidence="13">DNA 3'-5' helicase II</fullName>
    </alternativeName>
</protein>
<dbReference type="EC" id="5.6.2.4" evidence="12"/>
<keyword evidence="1" id="KW-0540">Nuclease</keyword>
<evidence type="ECO:0000256" key="2">
    <source>
        <dbReference type="ARBA" id="ARBA00022741"/>
    </source>
</evidence>
<dbReference type="PROSITE" id="PS51217">
    <property type="entry name" value="UVRD_HELICASE_CTER"/>
    <property type="match status" value="1"/>
</dbReference>
<keyword evidence="7 15" id="KW-0067">ATP-binding</keyword>
<dbReference type="SUPFAM" id="SSF52540">
    <property type="entry name" value="P-loop containing nucleoside triphosphate hydrolases"/>
    <property type="match status" value="1"/>
</dbReference>
<sequence>MDDATRRQIDAARPDFSTWLSANAGSGKTRVLTDRVARLLLADVNPQNILCLTYTKAAASEMQNRLFQRLGAWAMLPDADLREELRKLGVDAVIDDLPLTKARRLFATAIETPGGLRIQTIHSFCAALLRRFPLEAGVTPQFTEMDDRTAATLRSDVVEEIALGPDAALLRDLVSYYSGDDLDKLLREILGKRDQLMGTPDLCAALGLPAGADRTTITSRVFLGGEDALLAELITGLRSGGKQDATHCDRLSSLGPLDITALPVLESVFLTGAAAKEPFTAKLGKFPTKAAQPAIAHIQPQLDDFMRRVEDTRDMRCAVMTLEKTQVLYGFARRFITAYDAAKLHRGLLDFDDLITKTRDLLTDPAVAEWVLFRLDGGIDHILVDEAQDTSPTQWQVISQLAQELTSGAGSRSDRPRTVFVVGDKKQSIYSFQGADPRAFDEMRDLFDERLAHSNAPLASRVLEHSFRSSSAVLDVVDATFDGAGEAGFSADQRHIAFHDALPGRVDLWPPLDKPERPEDPPWYMPVDIRAENDPAVLLAEEIAAQIDQMVRTRQPIPDGKGWRAVTPGDVLILVQSRTRPIFNEVIHACKARGLPVAGADRLRLGGELAVRDICALLSFLATPEDDLSLATALRSPLFGWSEQDLFALAQPRGGKYLWQALRDRAEAYPDTLAILTDLRDQTDFLRPYDLIERVLTRHDGRARLLSRLGHEAEDGIDALLAQSLAFERAAVDSLTGFLVWMEQDDLEIKRQLDSAGDLIRVMTVHGAKGLEAPVVILPDTTKRRPPQGASLLASPEAAFWRPLAAELPAALRTLDSDKKDAERAERDRLLYVAMTRAEKWLIVAAAGDTGTDRDSWHSQIAEGMTRVGGSDAMFPTGQGLRVERGDWGATVPDMAAESAPVPAPLAAHFAQPAPRGTLPSAPLTPSDLPGPKALAGEAGRDTDTALREGRLLHALLEHLPALDPSDHPRLAADLARAEEMPDATPWLSLATALIANPDLGQIFGPDTLAEVPLSATLPELGNRRFHGIIDRLRIAPDHVLAVDFKSNQVIPATPEATPLGILRQMGAYRAMLSRIYPDRRIDTAILWTHSGSLMPLPHDLVINAFDSTVLP</sequence>
<keyword evidence="2 15" id="KW-0547">Nucleotide-binding</keyword>
<accession>A3SKV6</accession>
<dbReference type="GO" id="GO:0004527">
    <property type="term" value="F:exonuclease activity"/>
    <property type="evidence" value="ECO:0007669"/>
    <property type="project" value="UniProtKB-KW"/>
</dbReference>
<dbReference type="Proteomes" id="UP000005954">
    <property type="component" value="Unassembled WGS sequence"/>
</dbReference>
<dbReference type="GO" id="GO:0033202">
    <property type="term" value="C:DNA helicase complex"/>
    <property type="evidence" value="ECO:0007669"/>
    <property type="project" value="TreeGrafter"/>
</dbReference>
<comment type="catalytic activity">
    <reaction evidence="11">
        <text>Couples ATP hydrolysis with the unwinding of duplex DNA by translocating in the 3'-5' direction.</text>
        <dbReference type="EC" id="5.6.2.4"/>
    </reaction>
</comment>
<evidence type="ECO:0000256" key="15">
    <source>
        <dbReference type="PROSITE-ProRule" id="PRU00560"/>
    </source>
</evidence>
<evidence type="ECO:0000256" key="12">
    <source>
        <dbReference type="ARBA" id="ARBA00034808"/>
    </source>
</evidence>
<evidence type="ECO:0000256" key="16">
    <source>
        <dbReference type="SAM" id="MobiDB-lite"/>
    </source>
</evidence>
<feature type="domain" description="UvrD-like helicase C-terminal" evidence="18">
    <location>
        <begin position="487"/>
        <end position="770"/>
    </location>
</feature>
<dbReference type="PROSITE" id="PS51198">
    <property type="entry name" value="UVRD_HELICASE_ATP_BIND"/>
    <property type="match status" value="1"/>
</dbReference>
<comment type="caution">
    <text evidence="19">The sequence shown here is derived from an EMBL/GenBank/DDBJ whole genome shotgun (WGS) entry which is preliminary data.</text>
</comment>
<dbReference type="InterPro" id="IPR000212">
    <property type="entry name" value="DNA_helicase_UvrD/REP"/>
</dbReference>
<evidence type="ECO:0000313" key="19">
    <source>
        <dbReference type="EMBL" id="EAP77987.1"/>
    </source>
</evidence>
<dbReference type="InterPro" id="IPR011335">
    <property type="entry name" value="Restrct_endonuc-II-like"/>
</dbReference>
<keyword evidence="20" id="KW-1185">Reference proteome</keyword>
<dbReference type="SUPFAM" id="SSF52980">
    <property type="entry name" value="Restriction endonuclease-like"/>
    <property type="match status" value="1"/>
</dbReference>
<dbReference type="OrthoDB" id="9810135at2"/>
<feature type="domain" description="UvrD-like helicase ATP-binding" evidence="17">
    <location>
        <begin position="1"/>
        <end position="470"/>
    </location>
</feature>
<evidence type="ECO:0000256" key="4">
    <source>
        <dbReference type="ARBA" id="ARBA00022801"/>
    </source>
</evidence>
<dbReference type="Gene3D" id="1.10.486.10">
    <property type="entry name" value="PCRA, domain 4"/>
    <property type="match status" value="1"/>
</dbReference>
<dbReference type="eggNOG" id="COG1074">
    <property type="taxonomic scope" value="Bacteria"/>
</dbReference>
<dbReference type="InterPro" id="IPR014151">
    <property type="entry name" value="DNA_helicase_AddA"/>
</dbReference>
<dbReference type="GO" id="GO:0000725">
    <property type="term" value="P:recombinational repair"/>
    <property type="evidence" value="ECO:0007669"/>
    <property type="project" value="TreeGrafter"/>
</dbReference>
<gene>
    <name evidence="19" type="ORF">ISM_06820</name>
</gene>
<keyword evidence="4 15" id="KW-0378">Hydrolase</keyword>
<evidence type="ECO:0000256" key="6">
    <source>
        <dbReference type="ARBA" id="ARBA00022839"/>
    </source>
</evidence>
<dbReference type="PANTHER" id="PTHR11070:SF2">
    <property type="entry name" value="ATP-DEPENDENT DNA HELICASE SRS2"/>
    <property type="match status" value="1"/>
</dbReference>
<dbReference type="InterPro" id="IPR027417">
    <property type="entry name" value="P-loop_NTPase"/>
</dbReference>
<evidence type="ECO:0000256" key="3">
    <source>
        <dbReference type="ARBA" id="ARBA00022763"/>
    </source>
</evidence>
<evidence type="ECO:0000256" key="9">
    <source>
        <dbReference type="ARBA" id="ARBA00023204"/>
    </source>
</evidence>
<keyword evidence="8" id="KW-0238">DNA-binding</keyword>
<keyword evidence="3" id="KW-0227">DNA damage</keyword>
<dbReference type="GO" id="GO:0005524">
    <property type="term" value="F:ATP binding"/>
    <property type="evidence" value="ECO:0007669"/>
    <property type="project" value="UniProtKB-UniRule"/>
</dbReference>
<evidence type="ECO:0000256" key="10">
    <source>
        <dbReference type="ARBA" id="ARBA00023235"/>
    </source>
</evidence>
<organism evidence="19 20">
    <name type="scientific">Roseovarius nubinhibens (strain ATCC BAA-591 / DSM 15170 / ISM)</name>
    <dbReference type="NCBI Taxonomy" id="89187"/>
    <lineage>
        <taxon>Bacteria</taxon>
        <taxon>Pseudomonadati</taxon>
        <taxon>Pseudomonadota</taxon>
        <taxon>Alphaproteobacteria</taxon>
        <taxon>Rhodobacterales</taxon>
        <taxon>Roseobacteraceae</taxon>
        <taxon>Roseovarius</taxon>
    </lineage>
</organism>
<feature type="binding site" evidence="15">
    <location>
        <begin position="22"/>
        <end position="29"/>
    </location>
    <ligand>
        <name>ATP</name>
        <dbReference type="ChEBI" id="CHEBI:30616"/>
    </ligand>
</feature>
<dbReference type="NCBIfam" id="TIGR02784">
    <property type="entry name" value="addA_alphas"/>
    <property type="match status" value="1"/>
</dbReference>
<dbReference type="Pfam" id="PF00580">
    <property type="entry name" value="UvrD-helicase"/>
    <property type="match status" value="1"/>
</dbReference>
<keyword evidence="5 15" id="KW-0347">Helicase</keyword>
<dbReference type="InterPro" id="IPR014017">
    <property type="entry name" value="DNA_helicase_UvrD-like_C"/>
</dbReference>
<dbReference type="GO" id="GO:0005829">
    <property type="term" value="C:cytosol"/>
    <property type="evidence" value="ECO:0007669"/>
    <property type="project" value="TreeGrafter"/>
</dbReference>
<dbReference type="Pfam" id="PF13361">
    <property type="entry name" value="UvrD_C"/>
    <property type="match status" value="1"/>
</dbReference>
<keyword evidence="9" id="KW-0234">DNA repair</keyword>
<proteinExistence type="predicted"/>
<dbReference type="InterPro" id="IPR011604">
    <property type="entry name" value="PDDEXK-like_dom_sf"/>
</dbReference>
<dbReference type="InterPro" id="IPR038726">
    <property type="entry name" value="PDDEXK_AddAB-type"/>
</dbReference>
<evidence type="ECO:0000259" key="18">
    <source>
        <dbReference type="PROSITE" id="PS51217"/>
    </source>
</evidence>
<evidence type="ECO:0000256" key="7">
    <source>
        <dbReference type="ARBA" id="ARBA00022840"/>
    </source>
</evidence>
<evidence type="ECO:0000256" key="1">
    <source>
        <dbReference type="ARBA" id="ARBA00022722"/>
    </source>
</evidence>
<dbReference type="PANTHER" id="PTHR11070">
    <property type="entry name" value="UVRD / RECB / PCRA DNA HELICASE FAMILY MEMBER"/>
    <property type="match status" value="1"/>
</dbReference>
<dbReference type="GO" id="GO:0003677">
    <property type="term" value="F:DNA binding"/>
    <property type="evidence" value="ECO:0007669"/>
    <property type="project" value="UniProtKB-KW"/>
</dbReference>
<dbReference type="HOGENOM" id="CLU_001114_0_0_5"/>
<dbReference type="InterPro" id="IPR014016">
    <property type="entry name" value="UvrD-like_ATP-bd"/>
</dbReference>
<reference evidence="19 20" key="1">
    <citation type="submission" date="2005-12" db="EMBL/GenBank/DDBJ databases">
        <authorList>
            <person name="Moran M.A."/>
            <person name="Ferriera S."/>
            <person name="Johnson J."/>
            <person name="Kravitz S."/>
            <person name="Halpern A."/>
            <person name="Remington K."/>
            <person name="Beeson K."/>
            <person name="Tran B."/>
            <person name="Rogers Y.-H."/>
            <person name="Friedman R."/>
            <person name="Venter J.C."/>
        </authorList>
    </citation>
    <scope>NUCLEOTIDE SEQUENCE [LARGE SCALE GENOMIC DNA]</scope>
    <source>
        <strain evidence="20">ATCC BAA-591 / DSM 15170 / ISM</strain>
    </source>
</reference>
<name>A3SKV6_ROSNI</name>
<keyword evidence="6" id="KW-0269">Exonuclease</keyword>
<dbReference type="AlphaFoldDB" id="A3SKV6"/>
<feature type="region of interest" description="Disordered" evidence="16">
    <location>
        <begin position="912"/>
        <end position="943"/>
    </location>
</feature>
<evidence type="ECO:0000259" key="17">
    <source>
        <dbReference type="PROSITE" id="PS51198"/>
    </source>
</evidence>
<evidence type="ECO:0000256" key="8">
    <source>
        <dbReference type="ARBA" id="ARBA00023125"/>
    </source>
</evidence>
<dbReference type="GO" id="GO:0043138">
    <property type="term" value="F:3'-5' DNA helicase activity"/>
    <property type="evidence" value="ECO:0007669"/>
    <property type="project" value="UniProtKB-EC"/>
</dbReference>
<dbReference type="EMBL" id="AALY01000001">
    <property type="protein sequence ID" value="EAP77987.1"/>
    <property type="molecule type" value="Genomic_DNA"/>
</dbReference>
<evidence type="ECO:0000256" key="14">
    <source>
        <dbReference type="ARBA" id="ARBA00048988"/>
    </source>
</evidence>
<keyword evidence="10" id="KW-0413">Isomerase</keyword>
<evidence type="ECO:0000256" key="11">
    <source>
        <dbReference type="ARBA" id="ARBA00034617"/>
    </source>
</evidence>